<accession>A0A5M3MEY1</accession>
<comment type="caution">
    <text evidence="2">The sequence shown here is derived from an EMBL/GenBank/DDBJ whole genome shotgun (WGS) entry which is preliminary data.</text>
</comment>
<feature type="region of interest" description="Disordered" evidence="1">
    <location>
        <begin position="84"/>
        <end position="114"/>
    </location>
</feature>
<protein>
    <submittedName>
        <fullName evidence="2">Uncharacterized protein</fullName>
    </submittedName>
</protein>
<sequence>MAGWLDFFSLLFTTALFVGVVIGVIYAGRAISQAVESTKSSLKDKGINISDKGVSVKTKQYNRSDYLDSTQRGVIKALNASSFGTEQKQKQGASLGVRSAASRSRTSVNSVGSK</sequence>
<dbReference type="RefSeq" id="XP_007771990.1">
    <property type="nucleotide sequence ID" value="XM_007773800.1"/>
</dbReference>
<dbReference type="OMA" id="GRERHGT"/>
<evidence type="ECO:0000313" key="3">
    <source>
        <dbReference type="Proteomes" id="UP000053558"/>
    </source>
</evidence>
<dbReference type="AlphaFoldDB" id="A0A5M3MEY1"/>
<dbReference type="KEGG" id="cput:CONPUDRAFT_84048"/>
<dbReference type="OrthoDB" id="2505950at2759"/>
<name>A0A5M3MEY1_CONPW</name>
<evidence type="ECO:0000256" key="1">
    <source>
        <dbReference type="SAM" id="MobiDB-lite"/>
    </source>
</evidence>
<dbReference type="Proteomes" id="UP000053558">
    <property type="component" value="Unassembled WGS sequence"/>
</dbReference>
<evidence type="ECO:0000313" key="2">
    <source>
        <dbReference type="EMBL" id="EIW77597.1"/>
    </source>
</evidence>
<gene>
    <name evidence="2" type="ORF">CONPUDRAFT_84048</name>
</gene>
<feature type="compositionally biased region" description="Low complexity" evidence="1">
    <location>
        <begin position="97"/>
        <end position="114"/>
    </location>
</feature>
<keyword evidence="3" id="KW-1185">Reference proteome</keyword>
<dbReference type="GeneID" id="19210705"/>
<organism evidence="2 3">
    <name type="scientific">Coniophora puteana (strain RWD-64-598)</name>
    <name type="common">Brown rot fungus</name>
    <dbReference type="NCBI Taxonomy" id="741705"/>
    <lineage>
        <taxon>Eukaryota</taxon>
        <taxon>Fungi</taxon>
        <taxon>Dikarya</taxon>
        <taxon>Basidiomycota</taxon>
        <taxon>Agaricomycotina</taxon>
        <taxon>Agaricomycetes</taxon>
        <taxon>Agaricomycetidae</taxon>
        <taxon>Boletales</taxon>
        <taxon>Coniophorineae</taxon>
        <taxon>Coniophoraceae</taxon>
        <taxon>Coniophora</taxon>
    </lineage>
</organism>
<dbReference type="EMBL" id="JH711583">
    <property type="protein sequence ID" value="EIW77597.1"/>
    <property type="molecule type" value="Genomic_DNA"/>
</dbReference>
<proteinExistence type="predicted"/>
<reference evidence="3" key="1">
    <citation type="journal article" date="2012" name="Science">
        <title>The Paleozoic origin of enzymatic lignin decomposition reconstructed from 31 fungal genomes.</title>
        <authorList>
            <person name="Floudas D."/>
            <person name="Binder M."/>
            <person name="Riley R."/>
            <person name="Barry K."/>
            <person name="Blanchette R.A."/>
            <person name="Henrissat B."/>
            <person name="Martinez A.T."/>
            <person name="Otillar R."/>
            <person name="Spatafora J.W."/>
            <person name="Yadav J.S."/>
            <person name="Aerts A."/>
            <person name="Benoit I."/>
            <person name="Boyd A."/>
            <person name="Carlson A."/>
            <person name="Copeland A."/>
            <person name="Coutinho P.M."/>
            <person name="de Vries R.P."/>
            <person name="Ferreira P."/>
            <person name="Findley K."/>
            <person name="Foster B."/>
            <person name="Gaskell J."/>
            <person name="Glotzer D."/>
            <person name="Gorecki P."/>
            <person name="Heitman J."/>
            <person name="Hesse C."/>
            <person name="Hori C."/>
            <person name="Igarashi K."/>
            <person name="Jurgens J.A."/>
            <person name="Kallen N."/>
            <person name="Kersten P."/>
            <person name="Kohler A."/>
            <person name="Kuees U."/>
            <person name="Kumar T.K.A."/>
            <person name="Kuo A."/>
            <person name="LaButti K."/>
            <person name="Larrondo L.F."/>
            <person name="Lindquist E."/>
            <person name="Ling A."/>
            <person name="Lombard V."/>
            <person name="Lucas S."/>
            <person name="Lundell T."/>
            <person name="Martin R."/>
            <person name="McLaughlin D.J."/>
            <person name="Morgenstern I."/>
            <person name="Morin E."/>
            <person name="Murat C."/>
            <person name="Nagy L.G."/>
            <person name="Nolan M."/>
            <person name="Ohm R.A."/>
            <person name="Patyshakuliyeva A."/>
            <person name="Rokas A."/>
            <person name="Ruiz-Duenas F.J."/>
            <person name="Sabat G."/>
            <person name="Salamov A."/>
            <person name="Samejima M."/>
            <person name="Schmutz J."/>
            <person name="Slot J.C."/>
            <person name="St John F."/>
            <person name="Stenlid J."/>
            <person name="Sun H."/>
            <person name="Sun S."/>
            <person name="Syed K."/>
            <person name="Tsang A."/>
            <person name="Wiebenga A."/>
            <person name="Young D."/>
            <person name="Pisabarro A."/>
            <person name="Eastwood D.C."/>
            <person name="Martin F."/>
            <person name="Cullen D."/>
            <person name="Grigoriev I.V."/>
            <person name="Hibbett D.S."/>
        </authorList>
    </citation>
    <scope>NUCLEOTIDE SEQUENCE [LARGE SCALE GENOMIC DNA]</scope>
    <source>
        <strain evidence="3">RWD-64-598 SS2</strain>
    </source>
</reference>